<evidence type="ECO:0000313" key="2">
    <source>
        <dbReference type="EMBL" id="SVC44250.1"/>
    </source>
</evidence>
<dbReference type="PANTHER" id="PTHR11571">
    <property type="entry name" value="GLUTATHIONE S-TRANSFERASE"/>
    <property type="match status" value="1"/>
</dbReference>
<name>A0A382M6E7_9ZZZZ</name>
<dbReference type="InterPro" id="IPR004045">
    <property type="entry name" value="Glutathione_S-Trfase_N"/>
</dbReference>
<evidence type="ECO:0000259" key="1">
    <source>
        <dbReference type="PROSITE" id="PS50404"/>
    </source>
</evidence>
<proteinExistence type="predicted"/>
<dbReference type="PROSITE" id="PS50404">
    <property type="entry name" value="GST_NTER"/>
    <property type="match status" value="1"/>
</dbReference>
<gene>
    <name evidence="2" type="ORF">METZ01_LOCUS297104</name>
</gene>
<sequence>MNIRLIYFDLPFWRAEASRIALFLGSVPFDDVRTTSEEFEKMKTAGKLPYGQLPILEVDGEVIAQSVAIARFCGKQARLYPMDNDVNAARVDELLDTAAQITELLSPSFRETDLERRAIMRDELASQTLPTWLGFLENRLILNRDSGYFVVPQ</sequence>
<dbReference type="PANTHER" id="PTHR11571:SF252">
    <property type="entry name" value="GLUTATHIONE S-TRANSFERASE"/>
    <property type="match status" value="1"/>
</dbReference>
<reference evidence="2" key="1">
    <citation type="submission" date="2018-05" db="EMBL/GenBank/DDBJ databases">
        <authorList>
            <person name="Lanie J.A."/>
            <person name="Ng W.-L."/>
            <person name="Kazmierczak K.M."/>
            <person name="Andrzejewski T.M."/>
            <person name="Davidsen T.M."/>
            <person name="Wayne K.J."/>
            <person name="Tettelin H."/>
            <person name="Glass J.I."/>
            <person name="Rusch D."/>
            <person name="Podicherti R."/>
            <person name="Tsui H.-C.T."/>
            <person name="Winkler M.E."/>
        </authorList>
    </citation>
    <scope>NUCLEOTIDE SEQUENCE</scope>
</reference>
<accession>A0A382M6E7</accession>
<feature type="non-terminal residue" evidence="2">
    <location>
        <position position="153"/>
    </location>
</feature>
<dbReference type="EMBL" id="UINC01091466">
    <property type="protein sequence ID" value="SVC44250.1"/>
    <property type="molecule type" value="Genomic_DNA"/>
</dbReference>
<dbReference type="Gene3D" id="1.20.1050.130">
    <property type="match status" value="1"/>
</dbReference>
<dbReference type="CDD" id="cd03039">
    <property type="entry name" value="GST_N_Sigma_like"/>
    <property type="match status" value="1"/>
</dbReference>
<dbReference type="InterPro" id="IPR050213">
    <property type="entry name" value="GST_superfamily"/>
</dbReference>
<organism evidence="2">
    <name type="scientific">marine metagenome</name>
    <dbReference type="NCBI Taxonomy" id="408172"/>
    <lineage>
        <taxon>unclassified sequences</taxon>
        <taxon>metagenomes</taxon>
        <taxon>ecological metagenomes</taxon>
    </lineage>
</organism>
<dbReference type="InterPro" id="IPR036249">
    <property type="entry name" value="Thioredoxin-like_sf"/>
</dbReference>
<dbReference type="Pfam" id="PF02798">
    <property type="entry name" value="GST_N"/>
    <property type="match status" value="1"/>
</dbReference>
<dbReference type="GO" id="GO:0004364">
    <property type="term" value="F:glutathione transferase activity"/>
    <property type="evidence" value="ECO:0007669"/>
    <property type="project" value="TreeGrafter"/>
</dbReference>
<dbReference type="SUPFAM" id="SSF52833">
    <property type="entry name" value="Thioredoxin-like"/>
    <property type="match status" value="1"/>
</dbReference>
<feature type="domain" description="GST N-terminal" evidence="1">
    <location>
        <begin position="2"/>
        <end position="81"/>
    </location>
</feature>
<protein>
    <recommendedName>
        <fullName evidence="1">GST N-terminal domain-containing protein</fullName>
    </recommendedName>
</protein>
<dbReference type="GO" id="GO:0006749">
    <property type="term" value="P:glutathione metabolic process"/>
    <property type="evidence" value="ECO:0007669"/>
    <property type="project" value="TreeGrafter"/>
</dbReference>
<dbReference type="AlphaFoldDB" id="A0A382M6E7"/>